<dbReference type="PANTHER" id="PTHR16932">
    <property type="entry name" value="INTERFERON ALPHA-INDUCIBLE PROTEIN 27"/>
    <property type="match status" value="1"/>
</dbReference>
<organism evidence="7 8">
    <name type="scientific">Acipenser oxyrinchus oxyrinchus</name>
    <dbReference type="NCBI Taxonomy" id="40147"/>
    <lineage>
        <taxon>Eukaryota</taxon>
        <taxon>Metazoa</taxon>
        <taxon>Chordata</taxon>
        <taxon>Craniata</taxon>
        <taxon>Vertebrata</taxon>
        <taxon>Euteleostomi</taxon>
        <taxon>Actinopterygii</taxon>
        <taxon>Chondrostei</taxon>
        <taxon>Acipenseriformes</taxon>
        <taxon>Acipenseridae</taxon>
        <taxon>Acipenser</taxon>
    </lineage>
</organism>
<keyword evidence="5 6" id="KW-0472">Membrane</keyword>
<proteinExistence type="inferred from homology"/>
<dbReference type="GO" id="GO:0097193">
    <property type="term" value="P:intrinsic apoptotic signaling pathway"/>
    <property type="evidence" value="ECO:0007669"/>
    <property type="project" value="TreeGrafter"/>
</dbReference>
<evidence type="ECO:0000256" key="4">
    <source>
        <dbReference type="ARBA" id="ARBA00022989"/>
    </source>
</evidence>
<dbReference type="GO" id="GO:0031966">
    <property type="term" value="C:mitochondrial membrane"/>
    <property type="evidence" value="ECO:0007669"/>
    <property type="project" value="TreeGrafter"/>
</dbReference>
<name>A0AAD8CSI7_ACIOX</name>
<dbReference type="Pfam" id="PF06140">
    <property type="entry name" value="Ifi-6-16"/>
    <property type="match status" value="1"/>
</dbReference>
<dbReference type="EMBL" id="JAGXEW010000027">
    <property type="protein sequence ID" value="KAK1156818.1"/>
    <property type="molecule type" value="Genomic_DNA"/>
</dbReference>
<dbReference type="Proteomes" id="UP001230051">
    <property type="component" value="Unassembled WGS sequence"/>
</dbReference>
<dbReference type="InterPro" id="IPR009311">
    <property type="entry name" value="IFI6/IFI27-like"/>
</dbReference>
<dbReference type="PANTHER" id="PTHR16932:SF18">
    <property type="entry name" value="INTERFERON, ALPHA-INDUCIBLE PROTEIN 27-LIKE 2"/>
    <property type="match status" value="1"/>
</dbReference>
<dbReference type="InterPro" id="IPR038213">
    <property type="entry name" value="IFI6/IFI27-like_sf"/>
</dbReference>
<dbReference type="Gene3D" id="6.10.110.10">
    <property type="match status" value="1"/>
</dbReference>
<gene>
    <name evidence="7" type="ORF">AOXY_G25883</name>
</gene>
<evidence type="ECO:0000256" key="2">
    <source>
        <dbReference type="ARBA" id="ARBA00007262"/>
    </source>
</evidence>
<protein>
    <submittedName>
        <fullName evidence="7">Uncharacterized protein</fullName>
    </submittedName>
</protein>
<dbReference type="GO" id="GO:0001836">
    <property type="term" value="P:release of cytochrome c from mitochondria"/>
    <property type="evidence" value="ECO:0007669"/>
    <property type="project" value="TreeGrafter"/>
</dbReference>
<evidence type="ECO:0000313" key="7">
    <source>
        <dbReference type="EMBL" id="KAK1156818.1"/>
    </source>
</evidence>
<sequence length="83" mass="7743">MVIGTVLAIAGGAVFTVVLAPAALGAMGFTAGGIVAGSTAAGMMSSAAAASGGGVAAGSLVAVLQSAGMCEHSRDSRKCMQVD</sequence>
<evidence type="ECO:0000256" key="6">
    <source>
        <dbReference type="SAM" id="Phobius"/>
    </source>
</evidence>
<reference evidence="7" key="1">
    <citation type="submission" date="2022-02" db="EMBL/GenBank/DDBJ databases">
        <title>Atlantic sturgeon de novo genome assembly.</title>
        <authorList>
            <person name="Stock M."/>
            <person name="Klopp C."/>
            <person name="Guiguen Y."/>
            <person name="Cabau C."/>
            <person name="Parinello H."/>
            <person name="Santidrian Yebra-Pimentel E."/>
            <person name="Kuhl H."/>
            <person name="Dirks R.P."/>
            <person name="Guessner J."/>
            <person name="Wuertz S."/>
            <person name="Du K."/>
            <person name="Schartl M."/>
        </authorList>
    </citation>
    <scope>NUCLEOTIDE SEQUENCE</scope>
    <source>
        <strain evidence="7">STURGEONOMICS-FGT-2020</strain>
        <tissue evidence="7">Whole blood</tissue>
    </source>
</reference>
<feature type="transmembrane region" description="Helical" evidence="6">
    <location>
        <begin position="47"/>
        <end position="70"/>
    </location>
</feature>
<evidence type="ECO:0000256" key="3">
    <source>
        <dbReference type="ARBA" id="ARBA00022692"/>
    </source>
</evidence>
<keyword evidence="8" id="KW-1185">Reference proteome</keyword>
<evidence type="ECO:0000313" key="8">
    <source>
        <dbReference type="Proteomes" id="UP001230051"/>
    </source>
</evidence>
<comment type="caution">
    <text evidence="7">The sequence shown here is derived from an EMBL/GenBank/DDBJ whole genome shotgun (WGS) entry which is preliminary data.</text>
</comment>
<keyword evidence="4 6" id="KW-1133">Transmembrane helix</keyword>
<dbReference type="AlphaFoldDB" id="A0AAD8CSI7"/>
<evidence type="ECO:0000256" key="1">
    <source>
        <dbReference type="ARBA" id="ARBA00004141"/>
    </source>
</evidence>
<evidence type="ECO:0000256" key="5">
    <source>
        <dbReference type="ARBA" id="ARBA00023136"/>
    </source>
</evidence>
<keyword evidence="3 6" id="KW-0812">Transmembrane</keyword>
<comment type="subcellular location">
    <subcellularLocation>
        <location evidence="1">Membrane</location>
        <topology evidence="1">Multi-pass membrane protein</topology>
    </subcellularLocation>
</comment>
<comment type="similarity">
    <text evidence="2">Belongs to the IFI6/IFI27 family.</text>
</comment>
<accession>A0AAD8CSI7</accession>